<evidence type="ECO:0000256" key="4">
    <source>
        <dbReference type="ARBA" id="ARBA00022801"/>
    </source>
</evidence>
<comment type="catalytic activity">
    <reaction evidence="6 7">
        <text>(2R)-O-phospho-3-sulfolactate + H2O = (2R)-3-sulfolactate + phosphate</text>
        <dbReference type="Rhea" id="RHEA:23416"/>
        <dbReference type="ChEBI" id="CHEBI:15377"/>
        <dbReference type="ChEBI" id="CHEBI:15597"/>
        <dbReference type="ChEBI" id="CHEBI:43474"/>
        <dbReference type="ChEBI" id="CHEBI:58738"/>
        <dbReference type="EC" id="3.1.3.71"/>
    </reaction>
</comment>
<dbReference type="HAMAP" id="MF_00490">
    <property type="entry name" value="ComB"/>
    <property type="match status" value="1"/>
</dbReference>
<evidence type="ECO:0000256" key="2">
    <source>
        <dbReference type="ARBA" id="ARBA00009997"/>
    </source>
</evidence>
<dbReference type="InterPro" id="IPR036702">
    <property type="entry name" value="ComB-like_sf"/>
</dbReference>
<dbReference type="GeneID" id="35122988"/>
<dbReference type="KEGG" id="msub:BK009_07505"/>
<organism evidence="9 11">
    <name type="scientific">Methanobacterium subterraneum</name>
    <dbReference type="NCBI Taxonomy" id="59277"/>
    <lineage>
        <taxon>Archaea</taxon>
        <taxon>Methanobacteriati</taxon>
        <taxon>Methanobacteriota</taxon>
        <taxon>Methanomada group</taxon>
        <taxon>Methanobacteria</taxon>
        <taxon>Methanobacteriales</taxon>
        <taxon>Methanobacteriaceae</taxon>
        <taxon>Methanobacterium</taxon>
    </lineage>
</organism>
<evidence type="ECO:0000256" key="5">
    <source>
        <dbReference type="ARBA" id="ARBA00022842"/>
    </source>
</evidence>
<dbReference type="Gene3D" id="3.90.1560.10">
    <property type="entry name" value="ComB-like"/>
    <property type="match status" value="1"/>
</dbReference>
<dbReference type="NCBIfam" id="TIGR00298">
    <property type="entry name" value="2-phosphosulfolactate phosphatase"/>
    <property type="match status" value="1"/>
</dbReference>
<dbReference type="EMBL" id="CP017768">
    <property type="protein sequence ID" value="AUB60537.1"/>
    <property type="molecule type" value="Genomic_DNA"/>
</dbReference>
<dbReference type="InterPro" id="IPR027639">
    <property type="entry name" value="ComB_archaeal"/>
</dbReference>
<sequence length="222" mass="24055">MQVSLSFERSLSKDVAIMVDVLRASTTITVALEKIPNIIPTLEIEEALALAPKHQAFLAGERRGATIEGFDVGNSPVDIQKLSGETLIITTSNGTRILEGITGRALIGSFINAQAVAEKAREISTEHIEVVMAGVRGNFAIEDFLGAGAIISHLQDQELDEMAQAACLAIQNPEMVDLAVRNSRSAKNLRKLGFGKDVDFCLQRDKSQLVPEFKDGLIRVLE</sequence>
<evidence type="ECO:0000313" key="8">
    <source>
        <dbReference type="EMBL" id="AUB55601.1"/>
    </source>
</evidence>
<evidence type="ECO:0000256" key="7">
    <source>
        <dbReference type="HAMAP-Rule" id="MF_00490"/>
    </source>
</evidence>
<comment type="similarity">
    <text evidence="2 7">Belongs to the ComB family.</text>
</comment>
<dbReference type="PANTHER" id="PTHR37311">
    <property type="entry name" value="2-PHOSPHOSULFOLACTATE PHOSPHATASE-RELATED"/>
    <property type="match status" value="1"/>
</dbReference>
<dbReference type="AlphaFoldDB" id="A0A2H4VR21"/>
<dbReference type="EC" id="3.1.3.71" evidence="3 7"/>
<evidence type="ECO:0000256" key="6">
    <source>
        <dbReference type="ARBA" id="ARBA00033711"/>
    </source>
</evidence>
<accession>A0A2H4VR21</accession>
<reference evidence="10 13" key="2">
    <citation type="submission" date="2020-04" db="EMBL/GenBank/DDBJ databases">
        <title>Draft genome of Methanobacterium subterraneum isolated from animal feces.</title>
        <authorList>
            <person name="Ouboter H.T."/>
            <person name="Berger S."/>
            <person name="Gungor E."/>
            <person name="Jetten M.S.M."/>
            <person name="Welte C.U."/>
        </authorList>
    </citation>
    <scope>NUCLEOTIDE SEQUENCE [LARGE SCALE GENOMIC DNA]</scope>
    <source>
        <strain evidence="10">HO_2020</strain>
    </source>
</reference>
<dbReference type="Proteomes" id="UP000591058">
    <property type="component" value="Unassembled WGS sequence"/>
</dbReference>
<reference evidence="11 12" key="1">
    <citation type="submission" date="2016-10" db="EMBL/GenBank/DDBJ databases">
        <title>Comparative genomics between deep and shallow subseafloor isolates.</title>
        <authorList>
            <person name="Ishii S."/>
            <person name="Miller J.R."/>
            <person name="Sutton G."/>
            <person name="Suzuki S."/>
            <person name="Methe B."/>
            <person name="Inagaki F."/>
            <person name="Imachi H."/>
        </authorList>
    </citation>
    <scope>NUCLEOTIDE SEQUENCE [LARGE SCALE GENOMIC DNA]</scope>
    <source>
        <strain evidence="9 11">A8p</strain>
        <strain evidence="8 12">MO-MB1</strain>
    </source>
</reference>
<evidence type="ECO:0000313" key="12">
    <source>
        <dbReference type="Proteomes" id="UP000232806"/>
    </source>
</evidence>
<gene>
    <name evidence="7 10" type="primary">comB</name>
    <name evidence="8" type="ORF">BK007_05985</name>
    <name evidence="9" type="ORF">BK009_07505</name>
    <name evidence="10" type="ORF">HG719_08390</name>
</gene>
<dbReference type="GO" id="GO:0050545">
    <property type="term" value="F:sulfopyruvate decarboxylase activity"/>
    <property type="evidence" value="ECO:0007669"/>
    <property type="project" value="TreeGrafter"/>
</dbReference>
<dbReference type="GO" id="GO:0000287">
    <property type="term" value="F:magnesium ion binding"/>
    <property type="evidence" value="ECO:0007669"/>
    <property type="project" value="UniProtKB-UniRule"/>
</dbReference>
<proteinExistence type="inferred from homology"/>
<evidence type="ECO:0000256" key="3">
    <source>
        <dbReference type="ARBA" id="ARBA00012953"/>
    </source>
</evidence>
<dbReference type="Pfam" id="PF04029">
    <property type="entry name" value="2-ph_phosp"/>
    <property type="match status" value="1"/>
</dbReference>
<dbReference type="PANTHER" id="PTHR37311:SF1">
    <property type="entry name" value="2-PHOSPHOSULFOLACTATE PHOSPHATASE-RELATED"/>
    <property type="match status" value="1"/>
</dbReference>
<comment type="cofactor">
    <cofactor evidence="1 7">
        <name>Mg(2+)</name>
        <dbReference type="ChEBI" id="CHEBI:18420"/>
    </cofactor>
</comment>
<dbReference type="GO" id="GO:0019295">
    <property type="term" value="P:coenzyme M biosynthetic process"/>
    <property type="evidence" value="ECO:0007669"/>
    <property type="project" value="UniProtKB-UniRule"/>
</dbReference>
<dbReference type="Proteomes" id="UP000232806">
    <property type="component" value="Chromosome"/>
</dbReference>
<keyword evidence="4 7" id="KW-0378">Hydrolase</keyword>
<dbReference type="EMBL" id="JABBYL010000029">
    <property type="protein sequence ID" value="NMO09840.1"/>
    <property type="molecule type" value="Genomic_DNA"/>
</dbReference>
<keyword evidence="5 7" id="KW-0460">Magnesium</keyword>
<dbReference type="UniPathway" id="UPA00355">
    <property type="reaction ID" value="UER00470"/>
</dbReference>
<protein>
    <recommendedName>
        <fullName evidence="3 7">2-phosphosulfolactate phosphatase</fullName>
        <ecNumber evidence="3 7">3.1.3.71</ecNumber>
    </recommendedName>
</protein>
<name>A0A2H4VR21_9EURY</name>
<dbReference type="GO" id="GO:0050532">
    <property type="term" value="F:2-phosphosulfolactate phosphatase activity"/>
    <property type="evidence" value="ECO:0007669"/>
    <property type="project" value="UniProtKB-UniRule"/>
</dbReference>
<evidence type="ECO:0000313" key="13">
    <source>
        <dbReference type="Proteomes" id="UP000591058"/>
    </source>
</evidence>
<evidence type="ECO:0000313" key="11">
    <source>
        <dbReference type="Proteomes" id="UP000232631"/>
    </source>
</evidence>
<evidence type="ECO:0000313" key="10">
    <source>
        <dbReference type="EMBL" id="NMO09840.1"/>
    </source>
</evidence>
<accession>A0A2H4VBY6</accession>
<keyword evidence="11" id="KW-1185">Reference proteome</keyword>
<dbReference type="InterPro" id="IPR005238">
    <property type="entry name" value="ComB-like"/>
</dbReference>
<evidence type="ECO:0000313" key="9">
    <source>
        <dbReference type="EMBL" id="AUB60537.1"/>
    </source>
</evidence>
<dbReference type="Proteomes" id="UP000232631">
    <property type="component" value="Chromosome"/>
</dbReference>
<comment type="pathway">
    <text evidence="7">Cofactor biosynthesis; coenzyme M biosynthesis; sulfoacetaldehyde from phosphoenolpyruvate and sulfite: step 2/4.</text>
</comment>
<dbReference type="RefSeq" id="WP_100905579.1">
    <property type="nucleotide sequence ID" value="NZ_CP017766.1"/>
</dbReference>
<evidence type="ECO:0000256" key="1">
    <source>
        <dbReference type="ARBA" id="ARBA00001946"/>
    </source>
</evidence>
<dbReference type="OrthoDB" id="146693at2157"/>
<dbReference type="EMBL" id="CP017766">
    <property type="protein sequence ID" value="AUB55601.1"/>
    <property type="molecule type" value="Genomic_DNA"/>
</dbReference>
<dbReference type="SUPFAM" id="SSF142823">
    <property type="entry name" value="ComB-like"/>
    <property type="match status" value="1"/>
</dbReference>
<keyword evidence="7" id="KW-0174">Coenzyme M biosynthesis</keyword>